<accession>A0A095ZI77</accession>
<reference evidence="2 3" key="1">
    <citation type="submission" date="2014-07" db="EMBL/GenBank/DDBJ databases">
        <authorList>
            <person name="McCorrison J."/>
            <person name="Sanka R."/>
            <person name="Torralba M."/>
            <person name="Gillis M."/>
            <person name="Haft D.H."/>
            <person name="Methe B."/>
            <person name="Sutton G."/>
            <person name="Nelson K.E."/>
        </authorList>
    </citation>
    <scope>NUCLEOTIDE SEQUENCE [LARGE SCALE GENOMIC DNA]</scope>
    <source>
        <strain evidence="2 3">DNF00853</strain>
    </source>
</reference>
<evidence type="ECO:0000313" key="3">
    <source>
        <dbReference type="Proteomes" id="UP000029556"/>
    </source>
</evidence>
<dbReference type="EMBL" id="JRNN01000070">
    <property type="protein sequence ID" value="KGF34413.1"/>
    <property type="molecule type" value="Genomic_DNA"/>
</dbReference>
<dbReference type="Proteomes" id="UP000029556">
    <property type="component" value="Unassembled WGS sequence"/>
</dbReference>
<feature type="transmembrane region" description="Helical" evidence="1">
    <location>
        <begin position="78"/>
        <end position="96"/>
    </location>
</feature>
<evidence type="ECO:0000313" key="2">
    <source>
        <dbReference type="EMBL" id="KGF34413.1"/>
    </source>
</evidence>
<feature type="transmembrane region" description="Helical" evidence="1">
    <location>
        <begin position="108"/>
        <end position="132"/>
    </location>
</feature>
<evidence type="ECO:0000256" key="1">
    <source>
        <dbReference type="SAM" id="Phobius"/>
    </source>
</evidence>
<proteinExistence type="predicted"/>
<organism evidence="2 3">
    <name type="scientific">Hoylesella buccalis DNF00853</name>
    <dbReference type="NCBI Taxonomy" id="1401074"/>
    <lineage>
        <taxon>Bacteria</taxon>
        <taxon>Pseudomonadati</taxon>
        <taxon>Bacteroidota</taxon>
        <taxon>Bacteroidia</taxon>
        <taxon>Bacteroidales</taxon>
        <taxon>Prevotellaceae</taxon>
        <taxon>Hoylesella</taxon>
    </lineage>
</organism>
<comment type="caution">
    <text evidence="2">The sequence shown here is derived from an EMBL/GenBank/DDBJ whole genome shotgun (WGS) entry which is preliminary data.</text>
</comment>
<sequence length="148" mass="16772">MKKNTILLLAGAVITLLFIIFATSLFESLFYEREFSNEMYSANLYFIVAIVTALIAWAFAGIYYYVINSVSFSRWYHWLIVLIAAMIVAPVINYTYPSGVFSADGLDFSAQLFSFCLVDVAVTAVLFVIASFSIRWWSSNCRHTPIPE</sequence>
<protein>
    <submittedName>
        <fullName evidence="2">Uncharacterized protein</fullName>
    </submittedName>
</protein>
<dbReference type="AlphaFoldDB" id="A0A095ZI77"/>
<keyword evidence="1" id="KW-1133">Transmembrane helix</keyword>
<dbReference type="RefSeq" id="WP_036873452.1">
    <property type="nucleotide sequence ID" value="NZ_JRNN01000070.1"/>
</dbReference>
<feature type="transmembrane region" description="Helical" evidence="1">
    <location>
        <begin position="42"/>
        <end position="66"/>
    </location>
</feature>
<keyword evidence="1" id="KW-0472">Membrane</keyword>
<dbReference type="OrthoDB" id="1450545at2"/>
<keyword evidence="1" id="KW-0812">Transmembrane</keyword>
<name>A0A095ZI77_9BACT</name>
<gene>
    <name evidence="2" type="ORF">HMPREF2137_08230</name>
</gene>